<dbReference type="EMBL" id="BEYU01000024">
    <property type="protein sequence ID" value="GBG26825.1"/>
    <property type="molecule type" value="Genomic_DNA"/>
</dbReference>
<dbReference type="OrthoDB" id="202851at2759"/>
<evidence type="ECO:0008006" key="4">
    <source>
        <dbReference type="Google" id="ProtNLM"/>
    </source>
</evidence>
<feature type="region of interest" description="Disordered" evidence="1">
    <location>
        <begin position="51"/>
        <end position="72"/>
    </location>
</feature>
<sequence length="327" mass="35008">MEQMMKEKGTAREATLATRGAGAKKTLRGAVAGVLVAVALATLVGPSQAAFGAQNPQGEASEDDGNDGPPESLTEEQMAEILKQAGGGEGGFGDLGAGGFGDFGGMGGDGEMDLSQMLGSMGGDVMGMQDFGGMGDMAMVRDTEPVASDFKFIICETCENLVENAWKQTAALRAKFPNTKISEDRIDDALEKICTSKEEAGEWIARLDMVEADDRIRLVDQGKVGRCMLECKTIEGACAKVFEEINTDLVEALYLMRSDLDALKTRFCQKGIRRMKGACGKPYPSVPESREPGGDNFIAKTQQELDMDEINRKIRASQLGSFNAKEL</sequence>
<evidence type="ECO:0000256" key="1">
    <source>
        <dbReference type="SAM" id="MobiDB-lite"/>
    </source>
</evidence>
<proteinExistence type="predicted"/>
<evidence type="ECO:0000313" key="2">
    <source>
        <dbReference type="EMBL" id="GBG26825.1"/>
    </source>
</evidence>
<dbReference type="AlphaFoldDB" id="A0A2R5G8F5"/>
<protein>
    <recommendedName>
        <fullName evidence="4">Saposin B-type domain-containing protein</fullName>
    </recommendedName>
</protein>
<gene>
    <name evidence="2" type="ORF">FCC1311_030472</name>
</gene>
<dbReference type="PANTHER" id="PTHR36058:SF1">
    <property type="entry name" value="NUCLEOPHOSMIN"/>
    <property type="match status" value="1"/>
</dbReference>
<feature type="compositionally biased region" description="Basic and acidic residues" evidence="1">
    <location>
        <begin position="1"/>
        <end position="11"/>
    </location>
</feature>
<comment type="caution">
    <text evidence="2">The sequence shown here is derived from an EMBL/GenBank/DDBJ whole genome shotgun (WGS) entry which is preliminary data.</text>
</comment>
<dbReference type="Proteomes" id="UP000241890">
    <property type="component" value="Unassembled WGS sequence"/>
</dbReference>
<feature type="region of interest" description="Disordered" evidence="1">
    <location>
        <begin position="1"/>
        <end position="22"/>
    </location>
</feature>
<organism evidence="2 3">
    <name type="scientific">Hondaea fermentalgiana</name>
    <dbReference type="NCBI Taxonomy" id="2315210"/>
    <lineage>
        <taxon>Eukaryota</taxon>
        <taxon>Sar</taxon>
        <taxon>Stramenopiles</taxon>
        <taxon>Bigyra</taxon>
        <taxon>Labyrinthulomycetes</taxon>
        <taxon>Thraustochytrida</taxon>
        <taxon>Thraustochytriidae</taxon>
        <taxon>Hondaea</taxon>
    </lineage>
</organism>
<dbReference type="PANTHER" id="PTHR36058">
    <property type="entry name" value="NUCLEOPHOSMIN"/>
    <property type="match status" value="1"/>
</dbReference>
<accession>A0A2R5G8F5</accession>
<reference evidence="2 3" key="1">
    <citation type="submission" date="2017-12" db="EMBL/GenBank/DDBJ databases">
        <title>Sequencing, de novo assembly and annotation of complete genome of a new Thraustochytrid species, strain FCC1311.</title>
        <authorList>
            <person name="Sedici K."/>
            <person name="Godart F."/>
            <person name="Aiese Cigliano R."/>
            <person name="Sanseverino W."/>
            <person name="Barakat M."/>
            <person name="Ortet P."/>
            <person name="Marechal E."/>
            <person name="Cagnac O."/>
            <person name="Amato A."/>
        </authorList>
    </citation>
    <scope>NUCLEOTIDE SEQUENCE [LARGE SCALE GENOMIC DNA]</scope>
</reference>
<dbReference type="InParanoid" id="A0A2R5G8F5"/>
<evidence type="ECO:0000313" key="3">
    <source>
        <dbReference type="Proteomes" id="UP000241890"/>
    </source>
</evidence>
<keyword evidence="3" id="KW-1185">Reference proteome</keyword>
<name>A0A2R5G8F5_9STRA</name>